<feature type="domain" description="P/Homo B" evidence="5">
    <location>
        <begin position="835"/>
        <end position="989"/>
    </location>
</feature>
<feature type="chain" id="PRO_5046198702" evidence="4">
    <location>
        <begin position="20"/>
        <end position="1078"/>
    </location>
</feature>
<comment type="caution">
    <text evidence="6">The sequence shown here is derived from an EMBL/GenBank/DDBJ whole genome shotgun (WGS) entry which is preliminary data.</text>
</comment>
<keyword evidence="1" id="KW-0645">Protease</keyword>
<dbReference type="SUPFAM" id="SSF49785">
    <property type="entry name" value="Galactose-binding domain-like"/>
    <property type="match status" value="1"/>
</dbReference>
<evidence type="ECO:0000256" key="4">
    <source>
        <dbReference type="SAM" id="SignalP"/>
    </source>
</evidence>
<evidence type="ECO:0000256" key="2">
    <source>
        <dbReference type="ARBA" id="ARBA00022729"/>
    </source>
</evidence>
<dbReference type="RefSeq" id="WP_187660224.1">
    <property type="nucleotide sequence ID" value="NZ_JACTAB010000003.1"/>
</dbReference>
<evidence type="ECO:0000256" key="3">
    <source>
        <dbReference type="ARBA" id="ARBA00022801"/>
    </source>
</evidence>
<organism evidence="6 7">
    <name type="scientific">Flavobacterium buctense</name>
    <dbReference type="NCBI Taxonomy" id="1648146"/>
    <lineage>
        <taxon>Bacteria</taxon>
        <taxon>Pseudomonadati</taxon>
        <taxon>Bacteroidota</taxon>
        <taxon>Flavobacteriia</taxon>
        <taxon>Flavobacteriales</taxon>
        <taxon>Flavobacteriaceae</taxon>
        <taxon>Flavobacterium</taxon>
    </lineage>
</organism>
<dbReference type="PROSITE" id="PS51829">
    <property type="entry name" value="P_HOMO_B"/>
    <property type="match status" value="1"/>
</dbReference>
<evidence type="ECO:0000313" key="7">
    <source>
        <dbReference type="Proteomes" id="UP001491349"/>
    </source>
</evidence>
<dbReference type="Pfam" id="PF18962">
    <property type="entry name" value="Por_Secre_tail"/>
    <property type="match status" value="1"/>
</dbReference>
<dbReference type="InterPro" id="IPR013783">
    <property type="entry name" value="Ig-like_fold"/>
</dbReference>
<dbReference type="Gene3D" id="3.40.390.10">
    <property type="entry name" value="Collagenase (Catalytic Domain)"/>
    <property type="match status" value="1"/>
</dbReference>
<dbReference type="InterPro" id="IPR036116">
    <property type="entry name" value="FN3_sf"/>
</dbReference>
<dbReference type="Pfam" id="PF13583">
    <property type="entry name" value="Reprolysin_4"/>
    <property type="match status" value="1"/>
</dbReference>
<gene>
    <name evidence="6" type="ORF">WMW71_05290</name>
</gene>
<protein>
    <submittedName>
        <fullName evidence="6">Reprolysin-like metallopeptidase</fullName>
    </submittedName>
</protein>
<proteinExistence type="predicted"/>
<feature type="signal peptide" evidence="4">
    <location>
        <begin position="1"/>
        <end position="19"/>
    </location>
</feature>
<dbReference type="Gene3D" id="2.60.120.260">
    <property type="entry name" value="Galactose-binding domain-like"/>
    <property type="match status" value="1"/>
</dbReference>
<dbReference type="SUPFAM" id="SSF55486">
    <property type="entry name" value="Metalloproteases ('zincins'), catalytic domain"/>
    <property type="match status" value="1"/>
</dbReference>
<accession>A0ABU9DZV7</accession>
<dbReference type="InterPro" id="IPR024079">
    <property type="entry name" value="MetalloPept_cat_dom_sf"/>
</dbReference>
<dbReference type="InterPro" id="IPR026444">
    <property type="entry name" value="Secre_tail"/>
</dbReference>
<dbReference type="NCBIfam" id="TIGR04183">
    <property type="entry name" value="Por_Secre_tail"/>
    <property type="match status" value="1"/>
</dbReference>
<name>A0ABU9DZV7_9FLAO</name>
<dbReference type="InterPro" id="IPR002884">
    <property type="entry name" value="P_dom"/>
</dbReference>
<evidence type="ECO:0000256" key="1">
    <source>
        <dbReference type="ARBA" id="ARBA00022670"/>
    </source>
</evidence>
<keyword evidence="7" id="KW-1185">Reference proteome</keyword>
<evidence type="ECO:0000313" key="6">
    <source>
        <dbReference type="EMBL" id="MEK8179748.1"/>
    </source>
</evidence>
<reference evidence="6 7" key="1">
    <citation type="submission" date="2024-04" db="EMBL/GenBank/DDBJ databases">
        <title>draft genome sequnece of Flavobacterium buctense JCM 30750.</title>
        <authorList>
            <person name="Kim D.-U."/>
        </authorList>
    </citation>
    <scope>NUCLEOTIDE SEQUENCE [LARGE SCALE GENOMIC DNA]</scope>
    <source>
        <strain evidence="6 7">JCM 30750</strain>
    </source>
</reference>
<dbReference type="Proteomes" id="UP001491349">
    <property type="component" value="Unassembled WGS sequence"/>
</dbReference>
<dbReference type="Pfam" id="PF01483">
    <property type="entry name" value="P_proprotein"/>
    <property type="match status" value="1"/>
</dbReference>
<dbReference type="Gene3D" id="2.60.40.10">
    <property type="entry name" value="Immunoglobulins"/>
    <property type="match status" value="2"/>
</dbReference>
<keyword evidence="3" id="KW-0378">Hydrolase</keyword>
<sequence>MKKNLLTLLLFLLILNANAQEIWQKVSPTEASVSGKKERVAIPKTEHYFKLDLTAFKQALLNAPMRGQNSTLVLPFPDGNGKMQNFRIYEAPVMHPDLAARYPDNKSYVGQGVENRSAVIRFSVTLFGLHTMTLAVNNGTSYIEPYSKDGNYYVSYLREGLTTSALFQCHTADLQSKLSIDEISAQPQDNGVYRTYRTGIVTTVEYSAFHIAAAGLQSGTLAQKKAAVLAAVTVTVTRVNSMFERDLSVFLQLIPNEDDVIFIDTDDLTNDNVGALIGETQQTLDVIIGTANYDFGHGVGTSGGGLGGGQPCADGAKAFGATGLSSPVGDPFDIDYVAHEMGHQFGAAHTFNNECGGNRDSNWSYEPGSGSSIMAYAGICDPNIQSNSDAQFFAGSIAQIRNTINSGGGSCITSTSNQNTPPIINAGSDYTIPKGTAFILTGNATDANNDALTYTWEQYDRQISVQPPVATATVGPNFKPQVITDIPVRYLPKLSDVLANNLAPTWEVISNVGREYNFAFTVRDNNINGGESVTDFMKVTVSNTAGPFIITAPNTAVNWVAASNQVVTWNVAGTTANGVNAANVDILLSTNGGLTFSIPLATNVPNDGSETITVPNLLGNANRIMVRGHGNIFYDVSNQNFTISASTATFLLEANGQQNVAACLGAIVNYTFDYQTISGFTGTTNFSVSGIPSGITATFTPTSISENGTVTLTLTNTQNAPVGFYLLTVSAVSGSITKTASVYLNLLNNTFGTLVLNSPLNNATGIGFSPDFTWSADANASQYTIEIATDIGFTNIITSAITSTNTYTTSGLNEATLYYWRVRPENTACNGNLSAVSQFTTGDFVCTDFVSANVPVVIPSDDAATVNTSLNIAENFDIERATVSLDISHTWMTDIAVKLISPSGTIINLFSHKCGDADDAAATFTDNGVILSCNGTPVISGTIKPETLLSTLTGESSFGVWQLEVYDEFPLDGGFINSWSLNLCRVVPALSTDSFTAAIDFTISPNPNNGSFSVQTNNLSGVYELTVYDIRGRKIYHSQPIFNGENGVENIQLQAQTGMYLIELLGNGTKAVKKFIVK</sequence>
<evidence type="ECO:0000259" key="5">
    <source>
        <dbReference type="PROSITE" id="PS51829"/>
    </source>
</evidence>
<keyword evidence="2 4" id="KW-0732">Signal</keyword>
<dbReference type="InterPro" id="IPR008979">
    <property type="entry name" value="Galactose-bd-like_sf"/>
</dbReference>
<dbReference type="SUPFAM" id="SSF49265">
    <property type="entry name" value="Fibronectin type III"/>
    <property type="match status" value="1"/>
</dbReference>
<dbReference type="EMBL" id="JBBPCB010000002">
    <property type="protein sequence ID" value="MEK8179748.1"/>
    <property type="molecule type" value="Genomic_DNA"/>
</dbReference>